<evidence type="ECO:0000256" key="2">
    <source>
        <dbReference type="ARBA" id="ARBA00022980"/>
    </source>
</evidence>
<dbReference type="AlphaFoldDB" id="A0A8K0SW23"/>
<dbReference type="OrthoDB" id="1747252at2759"/>
<name>A0A8K0SW23_9HYPO</name>
<dbReference type="CDD" id="cd00403">
    <property type="entry name" value="Ribosomal_L1"/>
    <property type="match status" value="1"/>
</dbReference>
<reference evidence="4" key="1">
    <citation type="journal article" date="2021" name="Nat. Commun.">
        <title>Genetic determinants of endophytism in the Arabidopsis root mycobiome.</title>
        <authorList>
            <person name="Mesny F."/>
            <person name="Miyauchi S."/>
            <person name="Thiergart T."/>
            <person name="Pickel B."/>
            <person name="Atanasova L."/>
            <person name="Karlsson M."/>
            <person name="Huettel B."/>
            <person name="Barry K.W."/>
            <person name="Haridas S."/>
            <person name="Chen C."/>
            <person name="Bauer D."/>
            <person name="Andreopoulos W."/>
            <person name="Pangilinan J."/>
            <person name="LaButti K."/>
            <person name="Riley R."/>
            <person name="Lipzen A."/>
            <person name="Clum A."/>
            <person name="Drula E."/>
            <person name="Henrissat B."/>
            <person name="Kohler A."/>
            <person name="Grigoriev I.V."/>
            <person name="Martin F.M."/>
            <person name="Hacquard S."/>
        </authorList>
    </citation>
    <scope>NUCLEOTIDE SEQUENCE</scope>
    <source>
        <strain evidence="4">MPI-CAGE-CH-0235</strain>
    </source>
</reference>
<dbReference type="GO" id="GO:0003735">
    <property type="term" value="F:structural constituent of ribosome"/>
    <property type="evidence" value="ECO:0007669"/>
    <property type="project" value="TreeGrafter"/>
</dbReference>
<evidence type="ECO:0000313" key="5">
    <source>
        <dbReference type="Proteomes" id="UP000813444"/>
    </source>
</evidence>
<dbReference type="Gene3D" id="3.40.50.790">
    <property type="match status" value="1"/>
</dbReference>
<evidence type="ECO:0000256" key="1">
    <source>
        <dbReference type="ARBA" id="ARBA00010531"/>
    </source>
</evidence>
<proteinExistence type="inferred from homology"/>
<comment type="caution">
    <text evidence="4">The sequence shown here is derived from an EMBL/GenBank/DDBJ whole genome shotgun (WGS) entry which is preliminary data.</text>
</comment>
<sequence>MAPVDLCLASMARLSLAQAARPSVSSLPRVVAPMYIQSRRATFVRKVKAKPKRTIPKDFRRPNLAKADFPRFTLCQAMRVLRASEVGHPPTMIKYELHINLKTPRNGPVIRNSIRLPYPVQSDWKIAVICPEGSDIAKAATAAGAVAVGEESLFEAIRKGDFDFDRLLCHESSEGALNKANLGKILGPQGLMPSRRVKTIVDDVARSIRDSAGAVEFRERQGCIHMAIGQLRHTPDQLKANIQAVLKRIKLDCAAISEESPKDISDVILNTTHGPALSLNGLLKSDDDNILPEELTGVM</sequence>
<keyword evidence="3" id="KW-0687">Ribonucleoprotein</keyword>
<gene>
    <name evidence="4" type="ORF">B0I35DRAFT_431612</name>
</gene>
<dbReference type="PANTHER" id="PTHR36427">
    <property type="entry name" value="54S RIBOSOMAL PROTEIN L1, MITOCHONDRIAL"/>
    <property type="match status" value="1"/>
</dbReference>
<dbReference type="Gene3D" id="3.30.190.20">
    <property type="match status" value="1"/>
</dbReference>
<comment type="similarity">
    <text evidence="1">Belongs to the universal ribosomal protein uL1 family.</text>
</comment>
<organism evidence="4 5">
    <name type="scientific">Stachybotrys elegans</name>
    <dbReference type="NCBI Taxonomy" id="80388"/>
    <lineage>
        <taxon>Eukaryota</taxon>
        <taxon>Fungi</taxon>
        <taxon>Dikarya</taxon>
        <taxon>Ascomycota</taxon>
        <taxon>Pezizomycotina</taxon>
        <taxon>Sordariomycetes</taxon>
        <taxon>Hypocreomycetidae</taxon>
        <taxon>Hypocreales</taxon>
        <taxon>Stachybotryaceae</taxon>
        <taxon>Stachybotrys</taxon>
    </lineage>
</organism>
<accession>A0A8K0SW23</accession>
<evidence type="ECO:0000313" key="4">
    <source>
        <dbReference type="EMBL" id="KAH7318245.1"/>
    </source>
</evidence>
<dbReference type="PANTHER" id="PTHR36427:SF3">
    <property type="entry name" value="LARGE RIBOSOMAL SUBUNIT PROTEIN UL1M"/>
    <property type="match status" value="1"/>
</dbReference>
<protein>
    <submittedName>
        <fullName evidence="4">60S ribosomal protein L1</fullName>
    </submittedName>
</protein>
<dbReference type="SUPFAM" id="SSF56808">
    <property type="entry name" value="Ribosomal protein L1"/>
    <property type="match status" value="1"/>
</dbReference>
<dbReference type="Pfam" id="PF00687">
    <property type="entry name" value="Ribosomal_L1"/>
    <property type="match status" value="1"/>
</dbReference>
<keyword evidence="2 4" id="KW-0689">Ribosomal protein</keyword>
<dbReference type="GO" id="GO:0005762">
    <property type="term" value="C:mitochondrial large ribosomal subunit"/>
    <property type="evidence" value="ECO:0007669"/>
    <property type="project" value="TreeGrafter"/>
</dbReference>
<dbReference type="InterPro" id="IPR028364">
    <property type="entry name" value="Ribosomal_uL1/biogenesis"/>
</dbReference>
<dbReference type="EMBL" id="JAGPNK010000007">
    <property type="protein sequence ID" value="KAH7318245.1"/>
    <property type="molecule type" value="Genomic_DNA"/>
</dbReference>
<dbReference type="Proteomes" id="UP000813444">
    <property type="component" value="Unassembled WGS sequence"/>
</dbReference>
<dbReference type="InterPro" id="IPR016095">
    <property type="entry name" value="Ribosomal_uL1_3-a/b-sand"/>
</dbReference>
<keyword evidence="5" id="KW-1185">Reference proteome</keyword>
<dbReference type="InterPro" id="IPR023674">
    <property type="entry name" value="Ribosomal_uL1-like"/>
</dbReference>
<evidence type="ECO:0000256" key="3">
    <source>
        <dbReference type="ARBA" id="ARBA00023274"/>
    </source>
</evidence>